<dbReference type="PANTHER" id="PTHR30579">
    <property type="entry name" value="TRANSCRIPTIONAL REGULATOR"/>
    <property type="match status" value="1"/>
</dbReference>
<keyword evidence="3" id="KW-0238">DNA-binding</keyword>
<dbReference type="InterPro" id="IPR036390">
    <property type="entry name" value="WH_DNA-bd_sf"/>
</dbReference>
<dbReference type="AlphaFoldDB" id="A0A0D0JJH5"/>
<dbReference type="Proteomes" id="UP000032068">
    <property type="component" value="Unassembled WGS sequence"/>
</dbReference>
<dbReference type="OrthoDB" id="570111at2"/>
<evidence type="ECO:0000256" key="1">
    <source>
        <dbReference type="ARBA" id="ARBA00009437"/>
    </source>
</evidence>
<feature type="domain" description="HTH lysR-type" evidence="5">
    <location>
        <begin position="13"/>
        <end position="66"/>
    </location>
</feature>
<dbReference type="RefSeq" id="WP_042551955.1">
    <property type="nucleotide sequence ID" value="NZ_JXQW01000002.1"/>
</dbReference>
<dbReference type="SUPFAM" id="SSF46785">
    <property type="entry name" value="Winged helix' DNA-binding domain"/>
    <property type="match status" value="1"/>
</dbReference>
<accession>A0A0D0JJH5</accession>
<evidence type="ECO:0000256" key="3">
    <source>
        <dbReference type="ARBA" id="ARBA00023125"/>
    </source>
</evidence>
<sequence>MIASTQYQISHADLALVLALVRGRSLARAAEQLHVDVSTVFRAIRKLEASLGVALFEKSRRGYMPTQSAQALAEQAERAEQALDAARIALQHGEKVISGTVRLTCTDAVLQNLLLPSLAELMPRYPALALELATTNTFANLSRRDADIALRLSNAPPEHLVGRQLGHTAYYICGRPEHREAFVQAPTSVPWIAPDDSMPDHITVAWRHQVHPSLVPRYRCSSMSAVATLVQAGLGVAALPDFMARSLEGVQRLSDALTDCDTDLWLLTRPDCLALRSVQTLFDQLTPLLRARLNTR</sequence>
<evidence type="ECO:0000313" key="7">
    <source>
        <dbReference type="Proteomes" id="UP000032068"/>
    </source>
</evidence>
<reference evidence="6 7" key="1">
    <citation type="submission" date="2014-12" db="EMBL/GenBank/DDBJ databases">
        <title>16Stimator: statistical estimation of ribosomal gene copy numbers from draft genome assemblies.</title>
        <authorList>
            <person name="Perisin M.A."/>
            <person name="Vetter M."/>
            <person name="Gilbert J.A."/>
            <person name="Bergelson J."/>
        </authorList>
    </citation>
    <scope>NUCLEOTIDE SEQUENCE [LARGE SCALE GENOMIC DNA]</scope>
    <source>
        <strain evidence="6 7">MEJ086</strain>
    </source>
</reference>
<evidence type="ECO:0000256" key="2">
    <source>
        <dbReference type="ARBA" id="ARBA00023015"/>
    </source>
</evidence>
<dbReference type="Gene3D" id="3.40.190.290">
    <property type="match status" value="1"/>
</dbReference>
<dbReference type="Pfam" id="PF00126">
    <property type="entry name" value="HTH_1"/>
    <property type="match status" value="1"/>
</dbReference>
<dbReference type="PANTHER" id="PTHR30579:SF3">
    <property type="entry name" value="TRANSCRIPTIONAL REGULATORY PROTEIN"/>
    <property type="match status" value="1"/>
</dbReference>
<gene>
    <name evidence="6" type="ORF">RU08_01175</name>
</gene>
<name>A0A0D0JJH5_9PSED</name>
<dbReference type="EMBL" id="JXQW01000002">
    <property type="protein sequence ID" value="KIQ06353.1"/>
    <property type="molecule type" value="Genomic_DNA"/>
</dbReference>
<dbReference type="InterPro" id="IPR005119">
    <property type="entry name" value="LysR_subst-bd"/>
</dbReference>
<organism evidence="6 7">
    <name type="scientific">Pseudomonas fulva</name>
    <dbReference type="NCBI Taxonomy" id="47880"/>
    <lineage>
        <taxon>Bacteria</taxon>
        <taxon>Pseudomonadati</taxon>
        <taxon>Pseudomonadota</taxon>
        <taxon>Gammaproteobacteria</taxon>
        <taxon>Pseudomonadales</taxon>
        <taxon>Pseudomonadaceae</taxon>
        <taxon>Pseudomonas</taxon>
    </lineage>
</organism>
<protein>
    <submittedName>
        <fullName evidence="6">LysR family transcriptional regulator</fullName>
    </submittedName>
</protein>
<proteinExistence type="inferred from homology"/>
<evidence type="ECO:0000256" key="4">
    <source>
        <dbReference type="ARBA" id="ARBA00023163"/>
    </source>
</evidence>
<comment type="caution">
    <text evidence="6">The sequence shown here is derived from an EMBL/GenBank/DDBJ whole genome shotgun (WGS) entry which is preliminary data.</text>
</comment>
<comment type="similarity">
    <text evidence="1">Belongs to the LysR transcriptional regulatory family.</text>
</comment>
<dbReference type="InterPro" id="IPR000847">
    <property type="entry name" value="LysR_HTH_N"/>
</dbReference>
<evidence type="ECO:0000259" key="5">
    <source>
        <dbReference type="PROSITE" id="PS50931"/>
    </source>
</evidence>
<dbReference type="InterPro" id="IPR050176">
    <property type="entry name" value="LTTR"/>
</dbReference>
<keyword evidence="2" id="KW-0805">Transcription regulation</keyword>
<evidence type="ECO:0000313" key="6">
    <source>
        <dbReference type="EMBL" id="KIQ06353.1"/>
    </source>
</evidence>
<dbReference type="PROSITE" id="PS50931">
    <property type="entry name" value="HTH_LYSR"/>
    <property type="match status" value="1"/>
</dbReference>
<dbReference type="Gene3D" id="1.10.10.10">
    <property type="entry name" value="Winged helix-like DNA-binding domain superfamily/Winged helix DNA-binding domain"/>
    <property type="match status" value="1"/>
</dbReference>
<dbReference type="Pfam" id="PF03466">
    <property type="entry name" value="LysR_substrate"/>
    <property type="match status" value="1"/>
</dbReference>
<dbReference type="GO" id="GO:0003700">
    <property type="term" value="F:DNA-binding transcription factor activity"/>
    <property type="evidence" value="ECO:0007669"/>
    <property type="project" value="InterPro"/>
</dbReference>
<keyword evidence="4" id="KW-0804">Transcription</keyword>
<dbReference type="GO" id="GO:0003677">
    <property type="term" value="F:DNA binding"/>
    <property type="evidence" value="ECO:0007669"/>
    <property type="project" value="UniProtKB-KW"/>
</dbReference>
<dbReference type="SUPFAM" id="SSF53850">
    <property type="entry name" value="Periplasmic binding protein-like II"/>
    <property type="match status" value="1"/>
</dbReference>
<dbReference type="InterPro" id="IPR036388">
    <property type="entry name" value="WH-like_DNA-bd_sf"/>
</dbReference>